<dbReference type="EMBL" id="ML178822">
    <property type="protein sequence ID" value="TFL02692.1"/>
    <property type="molecule type" value="Genomic_DNA"/>
</dbReference>
<protein>
    <submittedName>
        <fullName evidence="1">Uncharacterized protein</fullName>
    </submittedName>
</protein>
<accession>A0A5C3QLQ1</accession>
<sequence>MTVMFHTGLHSLARLSLVSFADIHSADTLISRLSFLCLPRLCRGFTRPCPFYASADTSSFHCASPFLRISALERPFFYSFCSLLIISC</sequence>
<gene>
    <name evidence="1" type="ORF">BDV98DRAFT_566261</name>
</gene>
<evidence type="ECO:0000313" key="2">
    <source>
        <dbReference type="Proteomes" id="UP000305067"/>
    </source>
</evidence>
<dbReference type="Proteomes" id="UP000305067">
    <property type="component" value="Unassembled WGS sequence"/>
</dbReference>
<organism evidence="1 2">
    <name type="scientific">Pterulicium gracile</name>
    <dbReference type="NCBI Taxonomy" id="1884261"/>
    <lineage>
        <taxon>Eukaryota</taxon>
        <taxon>Fungi</taxon>
        <taxon>Dikarya</taxon>
        <taxon>Basidiomycota</taxon>
        <taxon>Agaricomycotina</taxon>
        <taxon>Agaricomycetes</taxon>
        <taxon>Agaricomycetidae</taxon>
        <taxon>Agaricales</taxon>
        <taxon>Pleurotineae</taxon>
        <taxon>Pterulaceae</taxon>
        <taxon>Pterulicium</taxon>
    </lineage>
</organism>
<name>A0A5C3QLQ1_9AGAR</name>
<keyword evidence="2" id="KW-1185">Reference proteome</keyword>
<feature type="non-terminal residue" evidence="1">
    <location>
        <position position="88"/>
    </location>
</feature>
<dbReference type="AlphaFoldDB" id="A0A5C3QLQ1"/>
<evidence type="ECO:0000313" key="1">
    <source>
        <dbReference type="EMBL" id="TFL02692.1"/>
    </source>
</evidence>
<proteinExistence type="predicted"/>
<reference evidence="1 2" key="1">
    <citation type="journal article" date="2019" name="Nat. Ecol. Evol.">
        <title>Megaphylogeny resolves global patterns of mushroom evolution.</title>
        <authorList>
            <person name="Varga T."/>
            <person name="Krizsan K."/>
            <person name="Foldi C."/>
            <person name="Dima B."/>
            <person name="Sanchez-Garcia M."/>
            <person name="Sanchez-Ramirez S."/>
            <person name="Szollosi G.J."/>
            <person name="Szarkandi J.G."/>
            <person name="Papp V."/>
            <person name="Albert L."/>
            <person name="Andreopoulos W."/>
            <person name="Angelini C."/>
            <person name="Antonin V."/>
            <person name="Barry K.W."/>
            <person name="Bougher N.L."/>
            <person name="Buchanan P."/>
            <person name="Buyck B."/>
            <person name="Bense V."/>
            <person name="Catcheside P."/>
            <person name="Chovatia M."/>
            <person name="Cooper J."/>
            <person name="Damon W."/>
            <person name="Desjardin D."/>
            <person name="Finy P."/>
            <person name="Geml J."/>
            <person name="Haridas S."/>
            <person name="Hughes K."/>
            <person name="Justo A."/>
            <person name="Karasinski D."/>
            <person name="Kautmanova I."/>
            <person name="Kiss B."/>
            <person name="Kocsube S."/>
            <person name="Kotiranta H."/>
            <person name="LaButti K.M."/>
            <person name="Lechner B.E."/>
            <person name="Liimatainen K."/>
            <person name="Lipzen A."/>
            <person name="Lukacs Z."/>
            <person name="Mihaltcheva S."/>
            <person name="Morgado L.N."/>
            <person name="Niskanen T."/>
            <person name="Noordeloos M.E."/>
            <person name="Ohm R.A."/>
            <person name="Ortiz-Santana B."/>
            <person name="Ovrebo C."/>
            <person name="Racz N."/>
            <person name="Riley R."/>
            <person name="Savchenko A."/>
            <person name="Shiryaev A."/>
            <person name="Soop K."/>
            <person name="Spirin V."/>
            <person name="Szebenyi C."/>
            <person name="Tomsovsky M."/>
            <person name="Tulloss R.E."/>
            <person name="Uehling J."/>
            <person name="Grigoriev I.V."/>
            <person name="Vagvolgyi C."/>
            <person name="Papp T."/>
            <person name="Martin F.M."/>
            <person name="Miettinen O."/>
            <person name="Hibbett D.S."/>
            <person name="Nagy L.G."/>
        </authorList>
    </citation>
    <scope>NUCLEOTIDE SEQUENCE [LARGE SCALE GENOMIC DNA]</scope>
    <source>
        <strain evidence="1 2">CBS 309.79</strain>
    </source>
</reference>